<feature type="region of interest" description="Disordered" evidence="1">
    <location>
        <begin position="170"/>
        <end position="221"/>
    </location>
</feature>
<accession>A0A8K0XPE3</accession>
<comment type="caution">
    <text evidence="2">The sequence shown here is derived from an EMBL/GenBank/DDBJ whole genome shotgun (WGS) entry which is preliminary data.</text>
</comment>
<feature type="compositionally biased region" description="Polar residues" evidence="1">
    <location>
        <begin position="182"/>
        <end position="193"/>
    </location>
</feature>
<organism evidence="2 3">
    <name type="scientific">Cristinia sonorae</name>
    <dbReference type="NCBI Taxonomy" id="1940300"/>
    <lineage>
        <taxon>Eukaryota</taxon>
        <taxon>Fungi</taxon>
        <taxon>Dikarya</taxon>
        <taxon>Basidiomycota</taxon>
        <taxon>Agaricomycotina</taxon>
        <taxon>Agaricomycetes</taxon>
        <taxon>Agaricomycetidae</taxon>
        <taxon>Agaricales</taxon>
        <taxon>Pleurotineae</taxon>
        <taxon>Stephanosporaceae</taxon>
        <taxon>Cristinia</taxon>
    </lineage>
</organism>
<dbReference type="Proteomes" id="UP000813824">
    <property type="component" value="Unassembled WGS sequence"/>
</dbReference>
<feature type="region of interest" description="Disordered" evidence="1">
    <location>
        <begin position="233"/>
        <end position="262"/>
    </location>
</feature>
<sequence length="523" mass="57458">MAQESTSASLLTQSESTRMRSEDFKNPNFIIVASAMTSFRGDVLAFDGKLRYPVPMTPVSDNKGGYKCPVCSSSFRALPHSLRAHLQRECKGLKKEGQCPDGSCKERVDDLWLHHQLVHVPTSRVEYRGCGGIYQLRNDEDGQFWCKGCDFRTPFPGSLMFHAPGCQVRREEAGSSESSESTNGQVSIGEPTSNGPPSPEPDSRSDNGPGPSPASPSAPTKAEFVSAPILSVKRKATGDHGSPPAKRLATSSGDASALQSGNPSVALGNRNCSLQAGFPGKRVHSFIYDLPHLSHEARFAIFNCFGRLGIRMLPDLEASYSNPDQTRELLLSDGLSFTNWVIIRHHLVLFKNLSDTDLQALDADSKLLPFLEDNSLQSRGNLLRGMGLRHKDIEHLARLRLEWASVTRYLVSQGFTFVDCLSFKRGLIALAKTQDGSPEAEDSPALTAFVADLQPEGKMLSKVMALANIGLESVEDLDMWCALEEEKMDEVLNMLSMEGLNWLECKAVRRGLTKRAEGLKERE</sequence>
<evidence type="ECO:0000256" key="1">
    <source>
        <dbReference type="SAM" id="MobiDB-lite"/>
    </source>
</evidence>
<dbReference type="EMBL" id="JAEVFJ010000020">
    <property type="protein sequence ID" value="KAH8099438.1"/>
    <property type="molecule type" value="Genomic_DNA"/>
</dbReference>
<feature type="compositionally biased region" description="Polar residues" evidence="1">
    <location>
        <begin position="249"/>
        <end position="262"/>
    </location>
</feature>
<name>A0A8K0XPE3_9AGAR</name>
<keyword evidence="3" id="KW-1185">Reference proteome</keyword>
<evidence type="ECO:0000313" key="2">
    <source>
        <dbReference type="EMBL" id="KAH8099438.1"/>
    </source>
</evidence>
<dbReference type="AlphaFoldDB" id="A0A8K0XPE3"/>
<gene>
    <name evidence="2" type="ORF">BXZ70DRAFT_1009247</name>
</gene>
<reference evidence="2" key="1">
    <citation type="journal article" date="2021" name="New Phytol.">
        <title>Evolutionary innovations through gain and loss of genes in the ectomycorrhizal Boletales.</title>
        <authorList>
            <person name="Wu G."/>
            <person name="Miyauchi S."/>
            <person name="Morin E."/>
            <person name="Kuo A."/>
            <person name="Drula E."/>
            <person name="Varga T."/>
            <person name="Kohler A."/>
            <person name="Feng B."/>
            <person name="Cao Y."/>
            <person name="Lipzen A."/>
            <person name="Daum C."/>
            <person name="Hundley H."/>
            <person name="Pangilinan J."/>
            <person name="Johnson J."/>
            <person name="Barry K."/>
            <person name="LaButti K."/>
            <person name="Ng V."/>
            <person name="Ahrendt S."/>
            <person name="Min B."/>
            <person name="Choi I.G."/>
            <person name="Park H."/>
            <person name="Plett J.M."/>
            <person name="Magnuson J."/>
            <person name="Spatafora J.W."/>
            <person name="Nagy L.G."/>
            <person name="Henrissat B."/>
            <person name="Grigoriev I.V."/>
            <person name="Yang Z.L."/>
            <person name="Xu J."/>
            <person name="Martin F.M."/>
        </authorList>
    </citation>
    <scope>NUCLEOTIDE SEQUENCE</scope>
    <source>
        <strain evidence="2">KKN 215</strain>
    </source>
</reference>
<evidence type="ECO:0000313" key="3">
    <source>
        <dbReference type="Proteomes" id="UP000813824"/>
    </source>
</evidence>
<dbReference type="OrthoDB" id="10613353at2759"/>
<protein>
    <submittedName>
        <fullName evidence="2">Uncharacterized protein</fullName>
    </submittedName>
</protein>
<proteinExistence type="predicted"/>